<proteinExistence type="predicted"/>
<feature type="domain" description="HTH cro/C1-type" evidence="1">
    <location>
        <begin position="2"/>
        <end position="35"/>
    </location>
</feature>
<gene>
    <name evidence="2" type="ORF">U3653_03570</name>
</gene>
<dbReference type="Pfam" id="PF13560">
    <property type="entry name" value="HTH_31"/>
    <property type="match status" value="1"/>
</dbReference>
<dbReference type="SUPFAM" id="SSF48452">
    <property type="entry name" value="TPR-like"/>
    <property type="match status" value="1"/>
</dbReference>
<dbReference type="RefSeq" id="WP_195079755.1">
    <property type="nucleotide sequence ID" value="NZ_JAYESH010000011.1"/>
</dbReference>
<keyword evidence="3" id="KW-1185">Reference proteome</keyword>
<dbReference type="SUPFAM" id="SSF47413">
    <property type="entry name" value="lambda repressor-like DNA-binding domains"/>
    <property type="match status" value="1"/>
</dbReference>
<dbReference type="SMART" id="SM00530">
    <property type="entry name" value="HTH_XRE"/>
    <property type="match status" value="1"/>
</dbReference>
<evidence type="ECO:0000313" key="2">
    <source>
        <dbReference type="EMBL" id="MEB3509091.1"/>
    </source>
</evidence>
<comment type="caution">
    <text evidence="2">The sequence shown here is derived from an EMBL/GenBank/DDBJ whole genome shotgun (WGS) entry which is preliminary data.</text>
</comment>
<reference evidence="2 3" key="1">
    <citation type="submission" date="2023-12" db="EMBL/GenBank/DDBJ databases">
        <title>novel species in genus Nocarida.</title>
        <authorList>
            <person name="Li Z."/>
        </authorList>
    </citation>
    <scope>NUCLEOTIDE SEQUENCE [LARGE SCALE GENOMIC DNA]</scope>
    <source>
        <strain evidence="2 3">CDC186</strain>
    </source>
</reference>
<protein>
    <submittedName>
        <fullName evidence="2">Helix-turn-helix transcriptional regulator</fullName>
    </submittedName>
</protein>
<sequence>MLRQLRTTRGLTLRELAGATFCDYSQLANIEAGRRWPKDRGWAERVDRALNAGGALISAWDADQAEHARRNDTLRMLDQARRESEALLAQPDALPLDDMQSGIIDVARNARFESYDRTLSRAMDIRAELMRRIKLGAYRPDEIRELYVALGRVCGVLSYLTLDLGQADTARVHAQASFQLGDRAGHDQLRAWARGTQALAFRFVKDFERARDAATDGLRYVTHSTGTAEPRLLCGLAASVANLGDSARALELLDQAERARDAAGPDEIPGLFTFTPAKQIYYRGFSLMWADDEKTLRKSVKASEEAIDAWQVQRSPGDEMLSQIYLASASARLGDLDGSIAAVSPVLENPISAHFSWVRKRLNQLEKLLAENFPDSSVAGDMRETLVSYVHSN</sequence>
<dbReference type="Gene3D" id="1.10.260.40">
    <property type="entry name" value="lambda repressor-like DNA-binding domains"/>
    <property type="match status" value="1"/>
</dbReference>
<dbReference type="CDD" id="cd00093">
    <property type="entry name" value="HTH_XRE"/>
    <property type="match status" value="1"/>
</dbReference>
<name>A0ABU6ANN8_9NOCA</name>
<dbReference type="EMBL" id="JAYKYQ010000001">
    <property type="protein sequence ID" value="MEB3509091.1"/>
    <property type="molecule type" value="Genomic_DNA"/>
</dbReference>
<organism evidence="2 3">
    <name type="scientific">Nocardia implantans</name>
    <dbReference type="NCBI Taxonomy" id="3108168"/>
    <lineage>
        <taxon>Bacteria</taxon>
        <taxon>Bacillati</taxon>
        <taxon>Actinomycetota</taxon>
        <taxon>Actinomycetes</taxon>
        <taxon>Mycobacteriales</taxon>
        <taxon>Nocardiaceae</taxon>
        <taxon>Nocardia</taxon>
    </lineage>
</organism>
<dbReference type="Proteomes" id="UP001348098">
    <property type="component" value="Unassembled WGS sequence"/>
</dbReference>
<dbReference type="PROSITE" id="PS50943">
    <property type="entry name" value="HTH_CROC1"/>
    <property type="match status" value="1"/>
</dbReference>
<dbReference type="InterPro" id="IPR011990">
    <property type="entry name" value="TPR-like_helical_dom_sf"/>
</dbReference>
<evidence type="ECO:0000313" key="3">
    <source>
        <dbReference type="Proteomes" id="UP001348098"/>
    </source>
</evidence>
<dbReference type="InterPro" id="IPR010982">
    <property type="entry name" value="Lambda_DNA-bd_dom_sf"/>
</dbReference>
<evidence type="ECO:0000259" key="1">
    <source>
        <dbReference type="PROSITE" id="PS50943"/>
    </source>
</evidence>
<accession>A0ABU6ANN8</accession>
<dbReference type="InterPro" id="IPR001387">
    <property type="entry name" value="Cro/C1-type_HTH"/>
</dbReference>